<protein>
    <recommendedName>
        <fullName evidence="1">HTH LytTR-type domain-containing protein</fullName>
    </recommendedName>
</protein>
<name>A0ABN8ET79_9BACT</name>
<accession>A0ABN8ET79</accession>
<dbReference type="PROSITE" id="PS50930">
    <property type="entry name" value="HTH_LYTTR"/>
    <property type="match status" value="1"/>
</dbReference>
<dbReference type="SMART" id="SM00850">
    <property type="entry name" value="LytTR"/>
    <property type="match status" value="1"/>
</dbReference>
<keyword evidence="3" id="KW-1185">Reference proteome</keyword>
<evidence type="ECO:0000313" key="2">
    <source>
        <dbReference type="EMBL" id="CAH0994102.1"/>
    </source>
</evidence>
<gene>
    <name evidence="2" type="ORF">EMA8858_00209</name>
</gene>
<proteinExistence type="predicted"/>
<feature type="domain" description="HTH LytTR-type" evidence="1">
    <location>
        <begin position="1"/>
        <end position="100"/>
    </location>
</feature>
<dbReference type="PANTHER" id="PTHR37299:SF1">
    <property type="entry name" value="STAGE 0 SPORULATION PROTEIN A HOMOLOG"/>
    <property type="match status" value="1"/>
</dbReference>
<organism evidence="2 3">
    <name type="scientific">Emticicia aquatica</name>
    <dbReference type="NCBI Taxonomy" id="1681835"/>
    <lineage>
        <taxon>Bacteria</taxon>
        <taxon>Pseudomonadati</taxon>
        <taxon>Bacteroidota</taxon>
        <taxon>Cytophagia</taxon>
        <taxon>Cytophagales</taxon>
        <taxon>Leadbetterellaceae</taxon>
        <taxon>Emticicia</taxon>
    </lineage>
</organism>
<sequence length="106" mass="12143">MTPFKTPQNQEITYLEADINYTIFHLNSGKKIVSSATLKKHETDTRLAGFLRIHKSFLLNPEFIKNYEQHGKKATIHLSNGKKLAVSRRKISLIKNHITVNQVVIS</sequence>
<dbReference type="Pfam" id="PF04397">
    <property type="entry name" value="LytTR"/>
    <property type="match status" value="1"/>
</dbReference>
<evidence type="ECO:0000259" key="1">
    <source>
        <dbReference type="PROSITE" id="PS50930"/>
    </source>
</evidence>
<dbReference type="Proteomes" id="UP000837932">
    <property type="component" value="Unassembled WGS sequence"/>
</dbReference>
<dbReference type="EMBL" id="CAKLPY010000001">
    <property type="protein sequence ID" value="CAH0994102.1"/>
    <property type="molecule type" value="Genomic_DNA"/>
</dbReference>
<dbReference type="InterPro" id="IPR007492">
    <property type="entry name" value="LytTR_DNA-bd_dom"/>
</dbReference>
<dbReference type="RefSeq" id="WP_238803860.1">
    <property type="nucleotide sequence ID" value="NZ_CAKLPY010000001.1"/>
</dbReference>
<evidence type="ECO:0000313" key="3">
    <source>
        <dbReference type="Proteomes" id="UP000837932"/>
    </source>
</evidence>
<dbReference type="PANTHER" id="PTHR37299">
    <property type="entry name" value="TRANSCRIPTIONAL REGULATOR-RELATED"/>
    <property type="match status" value="1"/>
</dbReference>
<dbReference type="Gene3D" id="2.40.50.1020">
    <property type="entry name" value="LytTr DNA-binding domain"/>
    <property type="match status" value="1"/>
</dbReference>
<reference evidence="2" key="1">
    <citation type="submission" date="2021-12" db="EMBL/GenBank/DDBJ databases">
        <authorList>
            <person name="Rodrigo-Torres L."/>
            <person name="Arahal R. D."/>
            <person name="Lucena T."/>
        </authorList>
    </citation>
    <scope>NUCLEOTIDE SEQUENCE</scope>
    <source>
        <strain evidence="2">CECT 8858</strain>
    </source>
</reference>
<comment type="caution">
    <text evidence="2">The sequence shown here is derived from an EMBL/GenBank/DDBJ whole genome shotgun (WGS) entry which is preliminary data.</text>
</comment>
<dbReference type="InterPro" id="IPR046947">
    <property type="entry name" value="LytR-like"/>
</dbReference>